<sequence length="41" mass="4357">MANTSSNNKLTKVGTTLSTLLMLIATGFIALFLINSLSGWL</sequence>
<evidence type="ECO:0000256" key="1">
    <source>
        <dbReference type="SAM" id="Phobius"/>
    </source>
</evidence>
<dbReference type="AlphaFoldDB" id="A0A1X7AKW3"/>
<keyword evidence="1" id="KW-0472">Membrane</keyword>
<gene>
    <name evidence="2" type="ORF">EHSB41UT_02733</name>
</gene>
<keyword evidence="1" id="KW-0812">Transmembrane</keyword>
<dbReference type="EMBL" id="FWPT01000006">
    <property type="protein sequence ID" value="SMA48421.1"/>
    <property type="molecule type" value="Genomic_DNA"/>
</dbReference>
<keyword evidence="1" id="KW-1133">Transmembrane helix</keyword>
<evidence type="ECO:0000313" key="3">
    <source>
        <dbReference type="Proteomes" id="UP000196573"/>
    </source>
</evidence>
<reference evidence="2 3" key="1">
    <citation type="submission" date="2017-03" db="EMBL/GenBank/DDBJ databases">
        <authorList>
            <person name="Afonso C.L."/>
            <person name="Miller P.J."/>
            <person name="Scott M.A."/>
            <person name="Spackman E."/>
            <person name="Goraichik I."/>
            <person name="Dimitrov K.M."/>
            <person name="Suarez D.L."/>
            <person name="Swayne D.E."/>
        </authorList>
    </citation>
    <scope>NUCLEOTIDE SEQUENCE [LARGE SCALE GENOMIC DNA]</scope>
    <source>
        <strain evidence="2">SB41UT1</strain>
    </source>
</reference>
<dbReference type="Proteomes" id="UP000196573">
    <property type="component" value="Unassembled WGS sequence"/>
</dbReference>
<dbReference type="RefSeq" id="WP_278248153.1">
    <property type="nucleotide sequence ID" value="NZ_CBCSCN010000006.1"/>
</dbReference>
<accession>A0A1X7AKW3</accession>
<protein>
    <submittedName>
        <fullName evidence="2">Uncharacterized protein</fullName>
    </submittedName>
</protein>
<keyword evidence="3" id="KW-1185">Reference proteome</keyword>
<proteinExistence type="predicted"/>
<organism evidence="2 3">
    <name type="scientific">Parendozoicomonas haliclonae</name>
    <dbReference type="NCBI Taxonomy" id="1960125"/>
    <lineage>
        <taxon>Bacteria</taxon>
        <taxon>Pseudomonadati</taxon>
        <taxon>Pseudomonadota</taxon>
        <taxon>Gammaproteobacteria</taxon>
        <taxon>Oceanospirillales</taxon>
        <taxon>Endozoicomonadaceae</taxon>
        <taxon>Parendozoicomonas</taxon>
    </lineage>
</organism>
<feature type="transmembrane region" description="Helical" evidence="1">
    <location>
        <begin position="20"/>
        <end position="40"/>
    </location>
</feature>
<name>A0A1X7AKW3_9GAMM</name>
<evidence type="ECO:0000313" key="2">
    <source>
        <dbReference type="EMBL" id="SMA48421.1"/>
    </source>
</evidence>